<feature type="transmembrane region" description="Helical" evidence="3">
    <location>
        <begin position="261"/>
        <end position="281"/>
    </location>
</feature>
<dbReference type="KEGG" id="cpoy:GP475_01680"/>
<sequence length="302" mass="32786">MKGTFSKRLLIPALLLIAGISVILYPVVKNICGDYRLAALSYKFYREFSYSSLEKDSLFNEALKDNREEDFEIANDPWQGSGRETVNHSTSIEKYVNSQQGLLSVVNVPALGIALPVYEGTGETVLARGAGHLVGTALPVGGVGTRSVIAAHTAYSGASMFDNLINAENGMIIIIHTLGHDLYYKIDSIEVIDPNDVDKIRPVSGQDIVTLLTCTPFGKNTHRLLVSGSRFFPSGNSSEINPYNNSETAFIPGYRLMIQSWMWIPLALSGLTILILVVVGMKSILGSSAKRRIVNAGESCGL</sequence>
<keyword evidence="1" id="KW-0378">Hydrolase</keyword>
<evidence type="ECO:0000256" key="1">
    <source>
        <dbReference type="ARBA" id="ARBA00022801"/>
    </source>
</evidence>
<dbReference type="NCBIfam" id="TIGR01076">
    <property type="entry name" value="sortase_fam"/>
    <property type="match status" value="1"/>
</dbReference>
<dbReference type="InterPro" id="IPR023365">
    <property type="entry name" value="Sortase_dom-sf"/>
</dbReference>
<reference evidence="4 5" key="1">
    <citation type="submission" date="2019-12" db="EMBL/GenBank/DDBJ databases">
        <title>Corynebacterium sp. nov., isolated from feces of the Anser Albifrons in China.</title>
        <authorList>
            <person name="Liu Q."/>
        </authorList>
    </citation>
    <scope>NUCLEOTIDE SEQUENCE [LARGE SCALE GENOMIC DNA]</scope>
    <source>
        <strain evidence="4 5">4H37-19</strain>
    </source>
</reference>
<keyword evidence="5" id="KW-1185">Reference proteome</keyword>
<evidence type="ECO:0000313" key="5">
    <source>
        <dbReference type="Proteomes" id="UP000516320"/>
    </source>
</evidence>
<dbReference type="RefSeq" id="WP_187974936.1">
    <property type="nucleotide sequence ID" value="NZ_CP046884.1"/>
</dbReference>
<protein>
    <submittedName>
        <fullName evidence="4">Class C sortase</fullName>
    </submittedName>
</protein>
<dbReference type="Proteomes" id="UP000516320">
    <property type="component" value="Chromosome"/>
</dbReference>
<dbReference type="CDD" id="cd05827">
    <property type="entry name" value="Sortase_C"/>
    <property type="match status" value="1"/>
</dbReference>
<keyword evidence="3" id="KW-0812">Transmembrane</keyword>
<evidence type="ECO:0000256" key="3">
    <source>
        <dbReference type="SAM" id="Phobius"/>
    </source>
</evidence>
<dbReference type="Pfam" id="PF04203">
    <property type="entry name" value="Sortase"/>
    <property type="match status" value="1"/>
</dbReference>
<dbReference type="Gene3D" id="2.40.260.10">
    <property type="entry name" value="Sortase"/>
    <property type="match status" value="1"/>
</dbReference>
<dbReference type="AlphaFoldDB" id="A0A7H0SLQ6"/>
<keyword evidence="3" id="KW-0472">Membrane</keyword>
<dbReference type="InterPro" id="IPR005754">
    <property type="entry name" value="Sortase"/>
</dbReference>
<dbReference type="EMBL" id="CP046884">
    <property type="protein sequence ID" value="QNQ89481.1"/>
    <property type="molecule type" value="Genomic_DNA"/>
</dbReference>
<dbReference type="NCBIfam" id="NF033745">
    <property type="entry name" value="class_C_sortase"/>
    <property type="match status" value="1"/>
</dbReference>
<gene>
    <name evidence="4" type="ORF">GP475_01680</name>
</gene>
<keyword evidence="3" id="KW-1133">Transmembrane helix</keyword>
<organism evidence="4 5">
    <name type="scientific">Corynebacterium poyangense</name>
    <dbReference type="NCBI Taxonomy" id="2684405"/>
    <lineage>
        <taxon>Bacteria</taxon>
        <taxon>Bacillati</taxon>
        <taxon>Actinomycetota</taxon>
        <taxon>Actinomycetes</taxon>
        <taxon>Mycobacteriales</taxon>
        <taxon>Corynebacteriaceae</taxon>
        <taxon>Corynebacterium</taxon>
    </lineage>
</organism>
<accession>A0A7H0SLQ6</accession>
<dbReference type="GO" id="GO:0016787">
    <property type="term" value="F:hydrolase activity"/>
    <property type="evidence" value="ECO:0007669"/>
    <property type="project" value="UniProtKB-KW"/>
</dbReference>
<proteinExistence type="predicted"/>
<feature type="active site" description="Acyl-thioester intermediate" evidence="2">
    <location>
        <position position="214"/>
    </location>
</feature>
<dbReference type="InterPro" id="IPR042002">
    <property type="entry name" value="Sortase_C"/>
</dbReference>
<evidence type="ECO:0000313" key="4">
    <source>
        <dbReference type="EMBL" id="QNQ89481.1"/>
    </source>
</evidence>
<feature type="active site" description="Proton donor/acceptor" evidence="2">
    <location>
        <position position="152"/>
    </location>
</feature>
<dbReference type="SUPFAM" id="SSF63817">
    <property type="entry name" value="Sortase"/>
    <property type="match status" value="1"/>
</dbReference>
<evidence type="ECO:0000256" key="2">
    <source>
        <dbReference type="PIRSR" id="PIRSR605754-1"/>
    </source>
</evidence>
<name>A0A7H0SLQ6_9CORY</name>